<organism evidence="2 3">
    <name type="scientific">Branchiostoma lanceolatum</name>
    <name type="common">Common lancelet</name>
    <name type="synonym">Amphioxus lanceolatum</name>
    <dbReference type="NCBI Taxonomy" id="7740"/>
    <lineage>
        <taxon>Eukaryota</taxon>
        <taxon>Metazoa</taxon>
        <taxon>Chordata</taxon>
        <taxon>Cephalochordata</taxon>
        <taxon>Leptocardii</taxon>
        <taxon>Amphioxiformes</taxon>
        <taxon>Branchiostomatidae</taxon>
        <taxon>Branchiostoma</taxon>
    </lineage>
</organism>
<dbReference type="Pfam" id="PF00651">
    <property type="entry name" value="BTB"/>
    <property type="match status" value="1"/>
</dbReference>
<dbReference type="Gene3D" id="3.30.710.10">
    <property type="entry name" value="Potassium Channel Kv1.1, Chain A"/>
    <property type="match status" value="1"/>
</dbReference>
<dbReference type="Proteomes" id="UP000838412">
    <property type="component" value="Chromosome 4"/>
</dbReference>
<dbReference type="Pfam" id="PF07707">
    <property type="entry name" value="BACK"/>
    <property type="match status" value="1"/>
</dbReference>
<sequence>MTAKIPEGIVGDLRDFSRSFAALFNNPELSDVVLAVGEQRFYAHKLILTSQSDVFRTMLTSSLWDAAQQPEVQLHESVECERVFENFLRFFYQGQVNCTFETAMPLLLLADKYNVNALKVACDNFMTTQLGRGEYAPALQWLPYSIAFRLESLRVKCVDIIVPNMSAVLTSSTWLQLPLDCIVHVLQSSRLAVENEYMLFEAVMRWVQQENRKHQLQDLLNSILPEIRFSQMTAGHLWLVEQISLRFGGNVKLTEGLQEAHKYRSLVAYAEEEGMDKLEISQTFSARRFFPREYTASSGEAWEWLDWSMPCPGAPDYAALNTAQQGFRKQKFMSNSHLTRVGQWQVTFIAQRDGSLSASMYCTQNRTIRPTLMRFVVCDKQGEPSYIIHKVSAVDVTVANVVSGKKAQEIVNEEGKLRIGVFVRDLE</sequence>
<dbReference type="PROSITE" id="PS50097">
    <property type="entry name" value="BTB"/>
    <property type="match status" value="1"/>
</dbReference>
<evidence type="ECO:0000313" key="3">
    <source>
        <dbReference type="Proteomes" id="UP000838412"/>
    </source>
</evidence>
<dbReference type="EMBL" id="OV696689">
    <property type="protein sequence ID" value="CAH1263861.1"/>
    <property type="molecule type" value="Genomic_DNA"/>
</dbReference>
<dbReference type="PANTHER" id="PTHR24410">
    <property type="entry name" value="HL07962P-RELATED"/>
    <property type="match status" value="1"/>
</dbReference>
<dbReference type="Gene3D" id="1.25.40.420">
    <property type="match status" value="1"/>
</dbReference>
<dbReference type="InterPro" id="IPR051481">
    <property type="entry name" value="BTB-POZ/Galectin-3-binding"/>
</dbReference>
<evidence type="ECO:0000313" key="2">
    <source>
        <dbReference type="EMBL" id="CAH1263861.1"/>
    </source>
</evidence>
<keyword evidence="3" id="KW-1185">Reference proteome</keyword>
<dbReference type="InterPro" id="IPR011705">
    <property type="entry name" value="BACK"/>
</dbReference>
<accession>A0A8J9ZXD5</accession>
<dbReference type="PANTHER" id="PTHR24410:SF41">
    <property type="entry name" value="HL07962P"/>
    <property type="match status" value="1"/>
</dbReference>
<protein>
    <submittedName>
        <fullName evidence="2">BTBD17 protein</fullName>
    </submittedName>
</protein>
<reference evidence="2" key="1">
    <citation type="submission" date="2022-01" db="EMBL/GenBank/DDBJ databases">
        <authorList>
            <person name="Braso-Vives M."/>
        </authorList>
    </citation>
    <scope>NUCLEOTIDE SEQUENCE</scope>
</reference>
<dbReference type="CDD" id="cd18493">
    <property type="entry name" value="BACK_BTBD17"/>
    <property type="match status" value="1"/>
</dbReference>
<dbReference type="SUPFAM" id="SSF54695">
    <property type="entry name" value="POZ domain"/>
    <property type="match status" value="1"/>
</dbReference>
<dbReference type="AlphaFoldDB" id="A0A8J9ZXD5"/>
<dbReference type="OrthoDB" id="2359033at2759"/>
<dbReference type="InterPro" id="IPR000210">
    <property type="entry name" value="BTB/POZ_dom"/>
</dbReference>
<dbReference type="SMART" id="SM00225">
    <property type="entry name" value="BTB"/>
    <property type="match status" value="1"/>
</dbReference>
<evidence type="ECO:0000259" key="1">
    <source>
        <dbReference type="PROSITE" id="PS50097"/>
    </source>
</evidence>
<dbReference type="InterPro" id="IPR011333">
    <property type="entry name" value="SKP1/BTB/POZ_sf"/>
</dbReference>
<feature type="domain" description="BTB" evidence="1">
    <location>
        <begin position="30"/>
        <end position="100"/>
    </location>
</feature>
<gene>
    <name evidence="2" type="primary">BTBD17</name>
    <name evidence="2" type="ORF">BLAG_LOCUS18420</name>
</gene>
<proteinExistence type="predicted"/>
<dbReference type="SMART" id="SM00875">
    <property type="entry name" value="BACK"/>
    <property type="match status" value="1"/>
</dbReference>
<name>A0A8J9ZXD5_BRALA</name>
<dbReference type="CDD" id="cd18292">
    <property type="entry name" value="BTB_POZ_BTBD17"/>
    <property type="match status" value="1"/>
</dbReference>